<reference evidence="2 3" key="1">
    <citation type="submission" date="2019-03" db="EMBL/GenBank/DDBJ databases">
        <title>Genomic Encyclopedia of Type Strains, Phase IV (KMG-IV): sequencing the most valuable type-strain genomes for metagenomic binning, comparative biology and taxonomic classification.</title>
        <authorList>
            <person name="Goeker M."/>
        </authorList>
    </citation>
    <scope>NUCLEOTIDE SEQUENCE [LARGE SCALE GENOMIC DNA]</scope>
    <source>
        <strain evidence="2 3">DSM 44496</strain>
    </source>
</reference>
<name>A0A4R6P2J7_NOCIG</name>
<evidence type="ECO:0000313" key="3">
    <source>
        <dbReference type="Proteomes" id="UP000295087"/>
    </source>
</evidence>
<evidence type="ECO:0000313" key="2">
    <source>
        <dbReference type="EMBL" id="TDP31485.1"/>
    </source>
</evidence>
<dbReference type="InterPro" id="IPR004919">
    <property type="entry name" value="GmrSD_N"/>
</dbReference>
<dbReference type="Pfam" id="PF03235">
    <property type="entry name" value="GmrSD_N"/>
    <property type="match status" value="1"/>
</dbReference>
<dbReference type="PANTHER" id="PTHR37292">
    <property type="entry name" value="VNG6097C"/>
    <property type="match status" value="1"/>
</dbReference>
<sequence>MGFLAPMYEHGEYLTWTRSGEIQLPDFQRGYKWEDERIRQLLVTVLRGHPLGAVMLLKTGNTQVRFKPRAISARTNRTIGGVAPSSYLKVIESRARLESSRVDALLALHLVSANLLRTDDFDAFFKARRESLCKLIEAAIVKNVQRDIDHGFAEEDSAHIELDELEDDTVTEND</sequence>
<keyword evidence="3" id="KW-1185">Reference proteome</keyword>
<proteinExistence type="predicted"/>
<dbReference type="PANTHER" id="PTHR37292:SF2">
    <property type="entry name" value="DUF262 DOMAIN-CONTAINING PROTEIN"/>
    <property type="match status" value="1"/>
</dbReference>
<feature type="domain" description="GmrSD restriction endonucleases N-terminal" evidence="1">
    <location>
        <begin position="19"/>
        <end position="60"/>
    </location>
</feature>
<gene>
    <name evidence="2" type="ORF">DFR75_10890</name>
</gene>
<protein>
    <submittedName>
        <fullName evidence="2">Uncharacterized protein DUF262</fullName>
    </submittedName>
</protein>
<dbReference type="AlphaFoldDB" id="A0A4R6P2J7"/>
<dbReference type="EMBL" id="SNXK01000008">
    <property type="protein sequence ID" value="TDP31485.1"/>
    <property type="molecule type" value="Genomic_DNA"/>
</dbReference>
<accession>A0A4R6P2J7</accession>
<evidence type="ECO:0000259" key="1">
    <source>
        <dbReference type="Pfam" id="PF03235"/>
    </source>
</evidence>
<organism evidence="2 3">
    <name type="scientific">Nocardia ignorata</name>
    <dbReference type="NCBI Taxonomy" id="145285"/>
    <lineage>
        <taxon>Bacteria</taxon>
        <taxon>Bacillati</taxon>
        <taxon>Actinomycetota</taxon>
        <taxon>Actinomycetes</taxon>
        <taxon>Mycobacteriales</taxon>
        <taxon>Nocardiaceae</taxon>
        <taxon>Nocardia</taxon>
    </lineage>
</organism>
<dbReference type="Proteomes" id="UP000295087">
    <property type="component" value="Unassembled WGS sequence"/>
</dbReference>
<comment type="caution">
    <text evidence="2">The sequence shown here is derived from an EMBL/GenBank/DDBJ whole genome shotgun (WGS) entry which is preliminary data.</text>
</comment>
<dbReference type="RefSeq" id="WP_067488114.1">
    <property type="nucleotide sequence ID" value="NZ_SNXK01000008.1"/>
</dbReference>